<protein>
    <recommendedName>
        <fullName evidence="1">Peptidase C1A papain C-terminal domain-containing protein</fullName>
    </recommendedName>
</protein>
<dbReference type="InterPro" id="IPR000668">
    <property type="entry name" value="Peptidase_C1A_C"/>
</dbReference>
<gene>
    <name evidence="2" type="ORF">URODEC1_LOCUS39585</name>
</gene>
<feature type="domain" description="Peptidase C1A papain C-terminal" evidence="1">
    <location>
        <begin position="53"/>
        <end position="156"/>
    </location>
</feature>
<evidence type="ECO:0000313" key="2">
    <source>
        <dbReference type="EMBL" id="CAL4952545.1"/>
    </source>
</evidence>
<dbReference type="InterPro" id="IPR038765">
    <property type="entry name" value="Papain-like_cys_pep_sf"/>
</dbReference>
<name>A0ABC8YYE8_9POAL</name>
<evidence type="ECO:0000313" key="3">
    <source>
        <dbReference type="Proteomes" id="UP001497457"/>
    </source>
</evidence>
<dbReference type="EMBL" id="OZ075127">
    <property type="protein sequence ID" value="CAL4952545.1"/>
    <property type="molecule type" value="Genomic_DNA"/>
</dbReference>
<dbReference type="SUPFAM" id="SSF54001">
    <property type="entry name" value="Cysteine proteinases"/>
    <property type="match status" value="1"/>
</dbReference>
<reference evidence="2 3" key="2">
    <citation type="submission" date="2024-10" db="EMBL/GenBank/DDBJ databases">
        <authorList>
            <person name="Ryan C."/>
        </authorList>
    </citation>
    <scope>NUCLEOTIDE SEQUENCE [LARGE SCALE GENOMIC DNA]</scope>
</reference>
<keyword evidence="3" id="KW-1185">Reference proteome</keyword>
<dbReference type="Gene3D" id="3.90.70.10">
    <property type="entry name" value="Cysteine proteinases"/>
    <property type="match status" value="1"/>
</dbReference>
<accession>A0ABC8YYE8</accession>
<dbReference type="AlphaFoldDB" id="A0ABC8YYE8"/>
<sequence>MSLVENFRGVNWRIKQRLSKMWMNLKDVDERLGRVGKCLTVLKRTGIHYLDSKSKETEDIQKIKDFTRIDTKTAHSISQAVRKYMKEGPMVGTFYVYGNGFDWYGKSTAVDEIYVAYNPRVENIKTWSHVVAITGFGVQGSYPFWEFQNTYGPKWRGAARGFGQIYAVHVRFLYAFTLA</sequence>
<dbReference type="Proteomes" id="UP001497457">
    <property type="component" value="Chromosome 17b"/>
</dbReference>
<evidence type="ECO:0000259" key="1">
    <source>
        <dbReference type="Pfam" id="PF00112"/>
    </source>
</evidence>
<organism evidence="2 3">
    <name type="scientific">Urochloa decumbens</name>
    <dbReference type="NCBI Taxonomy" id="240449"/>
    <lineage>
        <taxon>Eukaryota</taxon>
        <taxon>Viridiplantae</taxon>
        <taxon>Streptophyta</taxon>
        <taxon>Embryophyta</taxon>
        <taxon>Tracheophyta</taxon>
        <taxon>Spermatophyta</taxon>
        <taxon>Magnoliopsida</taxon>
        <taxon>Liliopsida</taxon>
        <taxon>Poales</taxon>
        <taxon>Poaceae</taxon>
        <taxon>PACMAD clade</taxon>
        <taxon>Panicoideae</taxon>
        <taxon>Panicodae</taxon>
        <taxon>Paniceae</taxon>
        <taxon>Melinidinae</taxon>
        <taxon>Urochloa</taxon>
    </lineage>
</organism>
<proteinExistence type="predicted"/>
<dbReference type="Pfam" id="PF00112">
    <property type="entry name" value="Peptidase_C1"/>
    <property type="match status" value="1"/>
</dbReference>
<reference evidence="3" key="1">
    <citation type="submission" date="2024-06" db="EMBL/GenBank/DDBJ databases">
        <authorList>
            <person name="Ryan C."/>
        </authorList>
    </citation>
    <scope>NUCLEOTIDE SEQUENCE [LARGE SCALE GENOMIC DNA]</scope>
</reference>